<dbReference type="InterPro" id="IPR003653">
    <property type="entry name" value="Peptidase_C48_C"/>
</dbReference>
<evidence type="ECO:0000256" key="3">
    <source>
        <dbReference type="ARBA" id="ARBA00022801"/>
    </source>
</evidence>
<sequence length="479" mass="54389">MLEIQQDNKDELHVWVEGEILKFTMLEFAIIIGLKFTNNIDDYMYTSSSKSTLMSRIEDELQQRVGTIAEEFGDFNTIPPREILIKAGFASPVSLDQSLKKRKTVMFEKDNQAVMDDDTSGHDHTVHYVSGLYNKMHKDAVDKGEIGVSEIQHHHHREIGVYSESPAQDVNAADKEAGREDDFQNEDCSDLQALEDVNITAKEDVNEVNLKNQESTDVTDAQVRELQASKAKAPAKRERKKSRVLRSPYISKYGSGSKDVVDFDKEEKLKYERNGQPLLSKCFWVRLQAIGLRRCIHTVQELVLLDVRMQDMLERCAEPTIELSMQQDYAESIVVAKNEDAIANIIHGFCMPAGLPWYMVDEVYVPINYAYKGKITQQIGLINEVPLDVDYVQNIPQQASDSSDCGVFVCAYAEILSEGLQVHSYVFDAASQHERYAYLLWHYGVEKTNEGYTSDNGDLPRPRKNVIEEIDANAIVTLE</sequence>
<keyword evidence="3" id="KW-0378">Hydrolase</keyword>
<comment type="similarity">
    <text evidence="1">Belongs to the peptidase C48 family.</text>
</comment>
<gene>
    <name evidence="6" type="ORF">T459_27460</name>
</gene>
<keyword evidence="7" id="KW-1185">Reference proteome</keyword>
<dbReference type="SUPFAM" id="SSF54001">
    <property type="entry name" value="Cysteine proteinases"/>
    <property type="match status" value="1"/>
</dbReference>
<feature type="region of interest" description="Disordered" evidence="4">
    <location>
        <begin position="158"/>
        <end position="185"/>
    </location>
</feature>
<keyword evidence="2" id="KW-0645">Protease</keyword>
<dbReference type="EMBL" id="AYRZ02000011">
    <property type="protein sequence ID" value="PHT67973.1"/>
    <property type="molecule type" value="Genomic_DNA"/>
</dbReference>
<evidence type="ECO:0000259" key="5">
    <source>
        <dbReference type="Pfam" id="PF02902"/>
    </source>
</evidence>
<organism evidence="6 7">
    <name type="scientific">Capsicum annuum</name>
    <name type="common">Capsicum pepper</name>
    <dbReference type="NCBI Taxonomy" id="4072"/>
    <lineage>
        <taxon>Eukaryota</taxon>
        <taxon>Viridiplantae</taxon>
        <taxon>Streptophyta</taxon>
        <taxon>Embryophyta</taxon>
        <taxon>Tracheophyta</taxon>
        <taxon>Spermatophyta</taxon>
        <taxon>Magnoliopsida</taxon>
        <taxon>eudicotyledons</taxon>
        <taxon>Gunneridae</taxon>
        <taxon>Pentapetalae</taxon>
        <taxon>asterids</taxon>
        <taxon>lamiids</taxon>
        <taxon>Solanales</taxon>
        <taxon>Solanaceae</taxon>
        <taxon>Solanoideae</taxon>
        <taxon>Capsiceae</taxon>
        <taxon>Capsicum</taxon>
    </lineage>
</organism>
<comment type="caution">
    <text evidence="6">The sequence shown here is derived from an EMBL/GenBank/DDBJ whole genome shotgun (WGS) entry which is preliminary data.</text>
</comment>
<dbReference type="Gene3D" id="3.40.395.10">
    <property type="entry name" value="Adenoviral Proteinase, Chain A"/>
    <property type="match status" value="1"/>
</dbReference>
<name>A0A2G2YDZ7_CAPAN</name>
<evidence type="ECO:0000313" key="6">
    <source>
        <dbReference type="EMBL" id="PHT67973.1"/>
    </source>
</evidence>
<dbReference type="InterPro" id="IPR038765">
    <property type="entry name" value="Papain-like_cys_pep_sf"/>
</dbReference>
<dbReference type="GO" id="GO:0008234">
    <property type="term" value="F:cysteine-type peptidase activity"/>
    <property type="evidence" value="ECO:0007669"/>
    <property type="project" value="InterPro"/>
</dbReference>
<protein>
    <recommendedName>
        <fullName evidence="5">Ubiquitin-like protease family profile domain-containing protein</fullName>
    </recommendedName>
</protein>
<evidence type="ECO:0000256" key="4">
    <source>
        <dbReference type="SAM" id="MobiDB-lite"/>
    </source>
</evidence>
<evidence type="ECO:0000256" key="2">
    <source>
        <dbReference type="ARBA" id="ARBA00022670"/>
    </source>
</evidence>
<dbReference type="PANTHER" id="PTHR33022">
    <property type="entry name" value="DUF1985 DOMAIN-CONTAINING PROTEIN"/>
    <property type="match status" value="1"/>
</dbReference>
<proteinExistence type="inferred from homology"/>
<feature type="domain" description="Ubiquitin-like protease family profile" evidence="5">
    <location>
        <begin position="384"/>
        <end position="437"/>
    </location>
</feature>
<dbReference type="Pfam" id="PF02902">
    <property type="entry name" value="Peptidase_C48"/>
    <property type="match status" value="1"/>
</dbReference>
<evidence type="ECO:0000256" key="1">
    <source>
        <dbReference type="ARBA" id="ARBA00005234"/>
    </source>
</evidence>
<evidence type="ECO:0000313" key="7">
    <source>
        <dbReference type="Proteomes" id="UP000222542"/>
    </source>
</evidence>
<accession>A0A2G2YDZ7</accession>
<reference evidence="6 7" key="1">
    <citation type="journal article" date="2014" name="Nat. Genet.">
        <title>Genome sequence of the hot pepper provides insights into the evolution of pungency in Capsicum species.</title>
        <authorList>
            <person name="Kim S."/>
            <person name="Park M."/>
            <person name="Yeom S.I."/>
            <person name="Kim Y.M."/>
            <person name="Lee J.M."/>
            <person name="Lee H.A."/>
            <person name="Seo E."/>
            <person name="Choi J."/>
            <person name="Cheong K."/>
            <person name="Kim K.T."/>
            <person name="Jung K."/>
            <person name="Lee G.W."/>
            <person name="Oh S.K."/>
            <person name="Bae C."/>
            <person name="Kim S.B."/>
            <person name="Lee H.Y."/>
            <person name="Kim S.Y."/>
            <person name="Kim M.S."/>
            <person name="Kang B.C."/>
            <person name="Jo Y.D."/>
            <person name="Yang H.B."/>
            <person name="Jeong H.J."/>
            <person name="Kang W.H."/>
            <person name="Kwon J.K."/>
            <person name="Shin C."/>
            <person name="Lim J.Y."/>
            <person name="Park J.H."/>
            <person name="Huh J.H."/>
            <person name="Kim J.S."/>
            <person name="Kim B.D."/>
            <person name="Cohen O."/>
            <person name="Paran I."/>
            <person name="Suh M.C."/>
            <person name="Lee S.B."/>
            <person name="Kim Y.K."/>
            <person name="Shin Y."/>
            <person name="Noh S.J."/>
            <person name="Park J."/>
            <person name="Seo Y.S."/>
            <person name="Kwon S.Y."/>
            <person name="Kim H.A."/>
            <person name="Park J.M."/>
            <person name="Kim H.J."/>
            <person name="Choi S.B."/>
            <person name="Bosland P.W."/>
            <person name="Reeves G."/>
            <person name="Jo S.H."/>
            <person name="Lee B.W."/>
            <person name="Cho H.T."/>
            <person name="Choi H.S."/>
            <person name="Lee M.S."/>
            <person name="Yu Y."/>
            <person name="Do Choi Y."/>
            <person name="Park B.S."/>
            <person name="van Deynze A."/>
            <person name="Ashrafi H."/>
            <person name="Hill T."/>
            <person name="Kim W.T."/>
            <person name="Pai H.S."/>
            <person name="Ahn H.K."/>
            <person name="Yeam I."/>
            <person name="Giovannoni J.J."/>
            <person name="Rose J.K."/>
            <person name="Sorensen I."/>
            <person name="Lee S.J."/>
            <person name="Kim R.W."/>
            <person name="Choi I.Y."/>
            <person name="Choi B.S."/>
            <person name="Lim J.S."/>
            <person name="Lee Y.H."/>
            <person name="Choi D."/>
        </authorList>
    </citation>
    <scope>NUCLEOTIDE SEQUENCE [LARGE SCALE GENOMIC DNA]</scope>
    <source>
        <strain evidence="7">cv. CM334</strain>
    </source>
</reference>
<reference evidence="6 7" key="2">
    <citation type="journal article" date="2017" name="Genome Biol.">
        <title>New reference genome sequences of hot pepper reveal the massive evolution of plant disease-resistance genes by retroduplication.</title>
        <authorList>
            <person name="Kim S."/>
            <person name="Park J."/>
            <person name="Yeom S.I."/>
            <person name="Kim Y.M."/>
            <person name="Seo E."/>
            <person name="Kim K.T."/>
            <person name="Kim M.S."/>
            <person name="Lee J.M."/>
            <person name="Cheong K."/>
            <person name="Shin H.S."/>
            <person name="Kim S.B."/>
            <person name="Han K."/>
            <person name="Lee J."/>
            <person name="Park M."/>
            <person name="Lee H.A."/>
            <person name="Lee H.Y."/>
            <person name="Lee Y."/>
            <person name="Oh S."/>
            <person name="Lee J.H."/>
            <person name="Choi E."/>
            <person name="Choi E."/>
            <person name="Lee S.E."/>
            <person name="Jeon J."/>
            <person name="Kim H."/>
            <person name="Choi G."/>
            <person name="Song H."/>
            <person name="Lee J."/>
            <person name="Lee S.C."/>
            <person name="Kwon J.K."/>
            <person name="Lee H.Y."/>
            <person name="Koo N."/>
            <person name="Hong Y."/>
            <person name="Kim R.W."/>
            <person name="Kang W.H."/>
            <person name="Huh J.H."/>
            <person name="Kang B.C."/>
            <person name="Yang T.J."/>
            <person name="Lee Y.H."/>
            <person name="Bennetzen J.L."/>
            <person name="Choi D."/>
        </authorList>
    </citation>
    <scope>NUCLEOTIDE SEQUENCE [LARGE SCALE GENOMIC DNA]</scope>
    <source>
        <strain evidence="7">cv. CM334</strain>
    </source>
</reference>
<dbReference type="PANTHER" id="PTHR33022:SF13">
    <property type="entry name" value="UBIQUITIN-LIKE PROTEASE FAMILY PROFILE DOMAIN-CONTAINING PROTEIN"/>
    <property type="match status" value="1"/>
</dbReference>
<dbReference type="Gramene" id="PHT67973">
    <property type="protein sequence ID" value="PHT67973"/>
    <property type="gene ID" value="T459_27460"/>
</dbReference>
<dbReference type="AlphaFoldDB" id="A0A2G2YDZ7"/>
<dbReference type="GO" id="GO:0006508">
    <property type="term" value="P:proteolysis"/>
    <property type="evidence" value="ECO:0007669"/>
    <property type="project" value="UniProtKB-KW"/>
</dbReference>
<feature type="compositionally biased region" description="Basic and acidic residues" evidence="4">
    <location>
        <begin position="172"/>
        <end position="182"/>
    </location>
</feature>
<dbReference type="Proteomes" id="UP000222542">
    <property type="component" value="Unassembled WGS sequence"/>
</dbReference>